<dbReference type="Proteomes" id="UP001552502">
    <property type="component" value="Unassembled WGS sequence"/>
</dbReference>
<dbReference type="EMBL" id="JBEGIE010000080">
    <property type="protein sequence ID" value="MEV4914490.1"/>
    <property type="molecule type" value="Genomic_DNA"/>
</dbReference>
<evidence type="ECO:0000313" key="2">
    <source>
        <dbReference type="Proteomes" id="UP001552502"/>
    </source>
</evidence>
<sequence length="117" mass="14004">MDMNSSENKFQERLVKSLNEPIRLPLNDLFKPKHLDGVEEIKNQIHQNQDNSQITQLVKELQKNLEENQKIMDLLKGYISVRMDRDTDMKKLIENHTKKELNEIKRSWLNKKIFKSD</sequence>
<keyword evidence="2" id="KW-1185">Reference proteome</keyword>
<dbReference type="RefSeq" id="WP_199640598.1">
    <property type="nucleotide sequence ID" value="NZ_JBEGIE010000080.1"/>
</dbReference>
<organism evidence="1 2">
    <name type="scientific">Bacillus proteolyticus</name>
    <dbReference type="NCBI Taxonomy" id="2026192"/>
    <lineage>
        <taxon>Bacteria</taxon>
        <taxon>Bacillati</taxon>
        <taxon>Bacillota</taxon>
        <taxon>Bacilli</taxon>
        <taxon>Bacillales</taxon>
        <taxon>Bacillaceae</taxon>
        <taxon>Bacillus</taxon>
        <taxon>Bacillus cereus group</taxon>
    </lineage>
</organism>
<name>A0ABV3IJG4_9BACI</name>
<proteinExistence type="predicted"/>
<protein>
    <submittedName>
        <fullName evidence="1">Uncharacterized protein</fullName>
    </submittedName>
</protein>
<reference evidence="1 2" key="1">
    <citation type="journal article" date="2023" name="Proc. Natl. Acad. Sci. U.S.A.">
        <title>Bacterial tolerance to host-exuded specialized metabolites structures the maize root microbiome.</title>
        <authorList>
            <person name="Thoenen L."/>
            <person name="Giroud C."/>
            <person name="Kreuzer M."/>
            <person name="Waelchli J."/>
            <person name="Gfeller V."/>
            <person name="Deslandes-Herold G."/>
            <person name="Mateo P."/>
            <person name="Robert C.A.M."/>
            <person name="Ahrens C.H."/>
            <person name="Rubio-Somoza I."/>
            <person name="Bruggmann R."/>
            <person name="Erb M."/>
            <person name="Schlaeppi K."/>
        </authorList>
    </citation>
    <scope>NUCLEOTIDE SEQUENCE [LARGE SCALE GENOMIC DNA]</scope>
    <source>
        <strain evidence="1 2">LBA1-1-1.1</strain>
    </source>
</reference>
<evidence type="ECO:0000313" key="1">
    <source>
        <dbReference type="EMBL" id="MEV4914490.1"/>
    </source>
</evidence>
<comment type="caution">
    <text evidence="1">The sequence shown here is derived from an EMBL/GenBank/DDBJ whole genome shotgun (WGS) entry which is preliminary data.</text>
</comment>
<accession>A0ABV3IJG4</accession>
<gene>
    <name evidence="1" type="ORF">MRBLBA1_005484</name>
</gene>